<evidence type="ECO:0000256" key="7">
    <source>
        <dbReference type="SAM" id="MobiDB-lite"/>
    </source>
</evidence>
<dbReference type="InterPro" id="IPR001138">
    <property type="entry name" value="Zn2Cys6_DnaBD"/>
</dbReference>
<dbReference type="Gene3D" id="4.10.240.10">
    <property type="entry name" value="Zn(2)-C6 fungal-type DNA-binding domain"/>
    <property type="match status" value="1"/>
</dbReference>
<dbReference type="STRING" id="1262450.S3BV15"/>
<evidence type="ECO:0000256" key="4">
    <source>
        <dbReference type="ARBA" id="ARBA00023125"/>
    </source>
</evidence>
<dbReference type="SMART" id="SM00066">
    <property type="entry name" value="GAL4"/>
    <property type="match status" value="1"/>
</dbReference>
<dbReference type="PANTHER" id="PTHR31944:SF131">
    <property type="entry name" value="HEME-RESPONSIVE ZINC FINGER TRANSCRIPTION FACTOR HAP1"/>
    <property type="match status" value="1"/>
</dbReference>
<feature type="region of interest" description="Disordered" evidence="7">
    <location>
        <begin position="984"/>
        <end position="1020"/>
    </location>
</feature>
<evidence type="ECO:0000256" key="1">
    <source>
        <dbReference type="ARBA" id="ARBA00022723"/>
    </source>
</evidence>
<reference evidence="9 10" key="1">
    <citation type="journal article" date="2013" name="BMC Genomics">
        <title>The genome and transcriptome of the pine saprophyte Ophiostoma piceae, and a comparison with the bark beetle-associated pine pathogen Grosmannia clavigera.</title>
        <authorList>
            <person name="Haridas S."/>
            <person name="Wang Y."/>
            <person name="Lim L."/>
            <person name="Massoumi Alamouti S."/>
            <person name="Jackman S."/>
            <person name="Docking R."/>
            <person name="Robertson G."/>
            <person name="Birol I."/>
            <person name="Bohlmann J."/>
            <person name="Breuil C."/>
        </authorList>
    </citation>
    <scope>NUCLEOTIDE SEQUENCE [LARGE SCALE GENOMIC DNA]</scope>
    <source>
        <strain evidence="9 10">UAMH 11346</strain>
    </source>
</reference>
<keyword evidence="4" id="KW-0238">DNA-binding</keyword>
<dbReference type="PROSITE" id="PS50048">
    <property type="entry name" value="ZN2_CY6_FUNGAL_2"/>
    <property type="match status" value="1"/>
</dbReference>
<dbReference type="EMBL" id="KE148161">
    <property type="protein sequence ID" value="EPE04342.1"/>
    <property type="molecule type" value="Genomic_DNA"/>
</dbReference>
<feature type="compositionally biased region" description="Acidic residues" evidence="7">
    <location>
        <begin position="299"/>
        <end position="312"/>
    </location>
</feature>
<dbReference type="PROSITE" id="PS00463">
    <property type="entry name" value="ZN2_CY6_FUNGAL_1"/>
    <property type="match status" value="1"/>
</dbReference>
<feature type="region of interest" description="Disordered" evidence="7">
    <location>
        <begin position="280"/>
        <end position="336"/>
    </location>
</feature>
<feature type="region of interest" description="Disordered" evidence="7">
    <location>
        <begin position="800"/>
        <end position="822"/>
    </location>
</feature>
<feature type="region of interest" description="Disordered" evidence="7">
    <location>
        <begin position="933"/>
        <end position="953"/>
    </location>
</feature>
<protein>
    <submittedName>
        <fullName evidence="9">Zinc c6 transcription factor</fullName>
    </submittedName>
</protein>
<feature type="compositionally biased region" description="Basic residues" evidence="7">
    <location>
        <begin position="129"/>
        <end position="139"/>
    </location>
</feature>
<dbReference type="Pfam" id="PF04082">
    <property type="entry name" value="Fungal_trans"/>
    <property type="match status" value="1"/>
</dbReference>
<name>S3BV15_OPHP1</name>
<dbReference type="InterPro" id="IPR007219">
    <property type="entry name" value="XnlR_reg_dom"/>
</dbReference>
<dbReference type="CDD" id="cd00067">
    <property type="entry name" value="GAL4"/>
    <property type="match status" value="1"/>
</dbReference>
<dbReference type="Pfam" id="PF00172">
    <property type="entry name" value="Zn_clus"/>
    <property type="match status" value="1"/>
</dbReference>
<evidence type="ECO:0000256" key="2">
    <source>
        <dbReference type="ARBA" id="ARBA00022833"/>
    </source>
</evidence>
<sequence length="1162" mass="128050">MSSIPSYKSSHGGAGSLPSPPSSQPRTQSTSQPQPHLQPPSQTSHAPQPSQQPLPSPGGDLHRKQSQSQLQSAQDKKQHRKRDRIRYSCTTCREKKLKCNRNSPCDQCEKRAIGVSCHFVPYQNPRQDRRAKSKNKKPSFSKDNDDSSSPQPTAPTASTAPNILPPVLTATIETTAPTSDPSTHHKAFRNASQPSSGTQAGPHRQGSVARDARQPGSAAHGEPAPYTHPAHQAGPHQQQGPNPRRVSRPRSPTRAPGASTLPPVEKLRFLESMVAALRQQISESSSPEGDGASGLDSMGEGEDEDEDDEDDSPPTPLTDPTPPENETHGNIVEGSRYIGSDNWEGVMGDVVKLTENLDFGGSEDESDESEDDHWDFGPKTTGLALLSGNFARVSVSDLFRFLPPRPTMDIMIDRFFNGKEPAWIMFHRPTFYKHYEAFWNDPRSASYTYLALLYMMLAQSAIFYLGAGEPIPGGLGEAIEVIDGCRTHAAHCLAVDDYTKPDKFKVETMLLYFRTEYLRQVDAPLGTAMILSITVRLALHMGYHRDPKHFPHLSAFEGEMRRRTWAVLTEVDKLVSFEFSLPANIKAIDYDTEVPRNLHDSDLNEDMEELPPSRPESEFTPVLYTICKGRMMWVFGDIMVTRMNSDALSLSRGYYEKDIMDLDKRLQAARESFGAPLKYIGAPAQVGDDGNAMLLTETPVEIVMQRCTLELLYQKVRLVLHRRFLGIARTHARFEYSRAVCIDAATRILRHQYDLYVSLLPGGPLSKDKWIRNSTHTHDFLLAGMVMCLEVSYARKESAEGKKSTRLPSSPTPPPLSLSESSEITEEKMLELLATSCSIWQMQREASAEANRAYKILTQLLWGSTGGIRGTPRETDREKEARCMAALACFAPDPKPTAMLSPEQHMMPMPVSRPINLTTAVPPLSGPGPICAPTPNKSSISSSSSPSCSSQMSAVPSLYDGSYPQMLVSQPANMNGAYALPASMSPSDTMSSWPTSTASISPQQHPAPTMQNMRAPPPSHINSTAFETVSNMAMYQNPLVTANSMPQELYSQDHTETTHAQAHPHPHSHPPHQPQISIAPASSAYSLLHGGAVSASCQPYAHMGMAQAIMPLQDQPMEDTTDPSYFSDWSLWDNQVQRVGLDTMPVTWTGFFPMNAGNGTMH</sequence>
<dbReference type="OrthoDB" id="4934715at2759"/>
<keyword evidence="2" id="KW-0862">Zinc</keyword>
<feature type="compositionally biased region" description="Low complexity" evidence="7">
    <location>
        <begin position="147"/>
        <end position="161"/>
    </location>
</feature>
<proteinExistence type="predicted"/>
<organism evidence="9 10">
    <name type="scientific">Ophiostoma piceae (strain UAMH 11346)</name>
    <name type="common">Sap stain fungus</name>
    <dbReference type="NCBI Taxonomy" id="1262450"/>
    <lineage>
        <taxon>Eukaryota</taxon>
        <taxon>Fungi</taxon>
        <taxon>Dikarya</taxon>
        <taxon>Ascomycota</taxon>
        <taxon>Pezizomycotina</taxon>
        <taxon>Sordariomycetes</taxon>
        <taxon>Sordariomycetidae</taxon>
        <taxon>Ophiostomatales</taxon>
        <taxon>Ophiostomataceae</taxon>
        <taxon>Ophiostoma</taxon>
    </lineage>
</organism>
<evidence type="ECO:0000256" key="3">
    <source>
        <dbReference type="ARBA" id="ARBA00023015"/>
    </source>
</evidence>
<evidence type="ECO:0000259" key="8">
    <source>
        <dbReference type="PROSITE" id="PS50048"/>
    </source>
</evidence>
<evidence type="ECO:0000256" key="6">
    <source>
        <dbReference type="ARBA" id="ARBA00023242"/>
    </source>
</evidence>
<dbReference type="GO" id="GO:0001228">
    <property type="term" value="F:DNA-binding transcription activator activity, RNA polymerase II-specific"/>
    <property type="evidence" value="ECO:0007669"/>
    <property type="project" value="TreeGrafter"/>
</dbReference>
<evidence type="ECO:0000256" key="5">
    <source>
        <dbReference type="ARBA" id="ARBA00023163"/>
    </source>
</evidence>
<keyword evidence="3" id="KW-0805">Transcription regulation</keyword>
<accession>S3BV15</accession>
<evidence type="ECO:0000313" key="10">
    <source>
        <dbReference type="Proteomes" id="UP000016923"/>
    </source>
</evidence>
<feature type="region of interest" description="Disordered" evidence="7">
    <location>
        <begin position="1053"/>
        <end position="1077"/>
    </location>
</feature>
<dbReference type="eggNOG" id="ENOG502SHHP">
    <property type="taxonomic scope" value="Eukaryota"/>
</dbReference>
<dbReference type="CDD" id="cd12148">
    <property type="entry name" value="fungal_TF_MHR"/>
    <property type="match status" value="1"/>
</dbReference>
<dbReference type="AlphaFoldDB" id="S3BV15"/>
<dbReference type="InterPro" id="IPR051430">
    <property type="entry name" value="Fungal_TF_Env_Response"/>
</dbReference>
<feature type="compositionally biased region" description="Polar residues" evidence="7">
    <location>
        <begin position="171"/>
        <end position="181"/>
    </location>
</feature>
<feature type="compositionally biased region" description="Pro residues" evidence="7">
    <location>
        <begin position="313"/>
        <end position="323"/>
    </location>
</feature>
<evidence type="ECO:0000313" key="9">
    <source>
        <dbReference type="EMBL" id="EPE04342.1"/>
    </source>
</evidence>
<feature type="region of interest" description="Disordered" evidence="7">
    <location>
        <begin position="1"/>
        <end position="87"/>
    </location>
</feature>
<dbReference type="Proteomes" id="UP000016923">
    <property type="component" value="Unassembled WGS sequence"/>
</dbReference>
<dbReference type="SMART" id="SM00906">
    <property type="entry name" value="Fungal_trans"/>
    <property type="match status" value="1"/>
</dbReference>
<feature type="compositionally biased region" description="Polar residues" evidence="7">
    <location>
        <begin position="984"/>
        <end position="1012"/>
    </location>
</feature>
<keyword evidence="10" id="KW-1185">Reference proteome</keyword>
<keyword evidence="6" id="KW-0539">Nucleus</keyword>
<dbReference type="VEuPathDB" id="FungiDB:F503_01346"/>
<feature type="domain" description="Zn(2)-C6 fungal-type" evidence="8">
    <location>
        <begin position="88"/>
        <end position="119"/>
    </location>
</feature>
<dbReference type="PANTHER" id="PTHR31944">
    <property type="entry name" value="HEME-RESPONSIVE ZINC FINGER TRANSCRIPTION FACTOR HAP1"/>
    <property type="match status" value="1"/>
</dbReference>
<dbReference type="GO" id="GO:0000978">
    <property type="term" value="F:RNA polymerase II cis-regulatory region sequence-specific DNA binding"/>
    <property type="evidence" value="ECO:0007669"/>
    <property type="project" value="TreeGrafter"/>
</dbReference>
<keyword evidence="5" id="KW-0804">Transcription</keyword>
<feature type="compositionally biased region" description="Low complexity" evidence="7">
    <location>
        <begin position="24"/>
        <end position="49"/>
    </location>
</feature>
<gene>
    <name evidence="9" type="ORF">F503_01346</name>
</gene>
<dbReference type="SUPFAM" id="SSF57701">
    <property type="entry name" value="Zn2/Cys6 DNA-binding domain"/>
    <property type="match status" value="1"/>
</dbReference>
<dbReference type="InterPro" id="IPR036864">
    <property type="entry name" value="Zn2-C6_fun-type_DNA-bd_sf"/>
</dbReference>
<dbReference type="HOGENOM" id="CLU_007426_4_0_1"/>
<feature type="compositionally biased region" description="Polar residues" evidence="7">
    <location>
        <begin position="190"/>
        <end position="199"/>
    </location>
</feature>
<dbReference type="GO" id="GO:0006351">
    <property type="term" value="P:DNA-templated transcription"/>
    <property type="evidence" value="ECO:0007669"/>
    <property type="project" value="InterPro"/>
</dbReference>
<dbReference type="GO" id="GO:0005634">
    <property type="term" value="C:nucleus"/>
    <property type="evidence" value="ECO:0007669"/>
    <property type="project" value="TreeGrafter"/>
</dbReference>
<dbReference type="GO" id="GO:0008270">
    <property type="term" value="F:zinc ion binding"/>
    <property type="evidence" value="ECO:0007669"/>
    <property type="project" value="InterPro"/>
</dbReference>
<feature type="region of interest" description="Disordered" evidence="7">
    <location>
        <begin position="116"/>
        <end position="264"/>
    </location>
</feature>
<feature type="compositionally biased region" description="Low complexity" evidence="7">
    <location>
        <begin position="228"/>
        <end position="256"/>
    </location>
</feature>
<keyword evidence="1" id="KW-0479">Metal-binding</keyword>